<proteinExistence type="predicted"/>
<gene>
    <name evidence="1" type="ORF">DM02DRAFT_651227</name>
</gene>
<sequence>MDPIGSDNQVSHLSPAILEFNNPCLRTIIQDQRDRLFLAVSTVDGFPVFEAHALGLRKVEAKVFRAMAPLGAQFSATPVLATTLGLSKIWFLLVSLILDSLGFDVVVKDGTDFDVVAGLVERDGCRDAGRLTINTCPIVWRKLTIFQDQPQQNGHTALQQRKIREPPVDALKNAGGVFNGQSILFIILGTSAEADELVDFRISDDETAEISASL</sequence>
<name>A0A2V1E2M3_9PLEO</name>
<dbReference type="EMBL" id="KZ805318">
    <property type="protein sequence ID" value="PVI04787.1"/>
    <property type="molecule type" value="Genomic_DNA"/>
</dbReference>
<dbReference type="Proteomes" id="UP000244855">
    <property type="component" value="Unassembled WGS sequence"/>
</dbReference>
<dbReference type="AlphaFoldDB" id="A0A2V1E2M3"/>
<evidence type="ECO:0000313" key="2">
    <source>
        <dbReference type="Proteomes" id="UP000244855"/>
    </source>
</evidence>
<evidence type="ECO:0000313" key="1">
    <source>
        <dbReference type="EMBL" id="PVI04787.1"/>
    </source>
</evidence>
<protein>
    <submittedName>
        <fullName evidence="1">Uncharacterized protein</fullName>
    </submittedName>
</protein>
<keyword evidence="2" id="KW-1185">Reference proteome</keyword>
<accession>A0A2V1E2M3</accession>
<reference evidence="1 2" key="1">
    <citation type="journal article" date="2018" name="Sci. Rep.">
        <title>Comparative genomics provides insights into the lifestyle and reveals functional heterogeneity of dark septate endophytic fungi.</title>
        <authorList>
            <person name="Knapp D.G."/>
            <person name="Nemeth J.B."/>
            <person name="Barry K."/>
            <person name="Hainaut M."/>
            <person name="Henrissat B."/>
            <person name="Johnson J."/>
            <person name="Kuo A."/>
            <person name="Lim J.H.P."/>
            <person name="Lipzen A."/>
            <person name="Nolan M."/>
            <person name="Ohm R.A."/>
            <person name="Tamas L."/>
            <person name="Grigoriev I.V."/>
            <person name="Spatafora J.W."/>
            <person name="Nagy L.G."/>
            <person name="Kovacs G.M."/>
        </authorList>
    </citation>
    <scope>NUCLEOTIDE SEQUENCE [LARGE SCALE GENOMIC DNA]</scope>
    <source>
        <strain evidence="1 2">DSE2036</strain>
    </source>
</reference>
<organism evidence="1 2">
    <name type="scientific">Periconia macrospinosa</name>
    <dbReference type="NCBI Taxonomy" id="97972"/>
    <lineage>
        <taxon>Eukaryota</taxon>
        <taxon>Fungi</taxon>
        <taxon>Dikarya</taxon>
        <taxon>Ascomycota</taxon>
        <taxon>Pezizomycotina</taxon>
        <taxon>Dothideomycetes</taxon>
        <taxon>Pleosporomycetidae</taxon>
        <taxon>Pleosporales</taxon>
        <taxon>Massarineae</taxon>
        <taxon>Periconiaceae</taxon>
        <taxon>Periconia</taxon>
    </lineage>
</organism>